<evidence type="ECO:0000313" key="3">
    <source>
        <dbReference type="Proteomes" id="UP001177160"/>
    </source>
</evidence>
<sequence length="297" mass="34382">MYFRKILIIVAASAIGIALFCGSGKLYLDAQNFNVTGIQEETFTFYNDEYESGDTYILVFEQDKPLYIPSFVHPNKTYLGSLEKNELLVIGYIDADSDEYDKKAVYVYHNDVEILTLEDYINDHQSNLYMGSTLTGIFGIICIIFVIVSIFIKDSSLTFKRLLNPYEVEASLETIYIPPVPGISRIHVGLVNNRKQFKNILNTLPDYSIQFSYLEDDQNNETGILFYRIGKRLVVEYLYYDDGHYVLELYNEILDFSYPIVIPLEPYEFVTFKNALEVYSSEMDIPIVIEIVRDEEE</sequence>
<organism evidence="2 3">
    <name type="scientific">Paracholeplasma manati</name>
    <dbReference type="NCBI Taxonomy" id="591373"/>
    <lineage>
        <taxon>Bacteria</taxon>
        <taxon>Bacillati</taxon>
        <taxon>Mycoplasmatota</taxon>
        <taxon>Mollicutes</taxon>
        <taxon>Acholeplasmatales</taxon>
        <taxon>Acholeplasmataceae</taxon>
        <taxon>Paracholeplasma</taxon>
    </lineage>
</organism>
<evidence type="ECO:0000313" key="2">
    <source>
        <dbReference type="EMBL" id="MCV2231755.1"/>
    </source>
</evidence>
<keyword evidence="1" id="KW-0812">Transmembrane</keyword>
<evidence type="ECO:0000256" key="1">
    <source>
        <dbReference type="SAM" id="Phobius"/>
    </source>
</evidence>
<name>A0ABT2Y4U6_9MOLU</name>
<feature type="transmembrane region" description="Helical" evidence="1">
    <location>
        <begin position="7"/>
        <end position="28"/>
    </location>
</feature>
<dbReference type="RefSeq" id="WP_263607908.1">
    <property type="nucleotide sequence ID" value="NZ_JAOVQM010000002.1"/>
</dbReference>
<gene>
    <name evidence="2" type="ORF">N7548_02835</name>
</gene>
<dbReference type="Proteomes" id="UP001177160">
    <property type="component" value="Unassembled WGS sequence"/>
</dbReference>
<accession>A0ABT2Y4U6</accession>
<feature type="transmembrane region" description="Helical" evidence="1">
    <location>
        <begin position="128"/>
        <end position="152"/>
    </location>
</feature>
<dbReference type="EMBL" id="JAOVQM010000002">
    <property type="protein sequence ID" value="MCV2231755.1"/>
    <property type="molecule type" value="Genomic_DNA"/>
</dbReference>
<protein>
    <submittedName>
        <fullName evidence="2">Uncharacterized protein</fullName>
    </submittedName>
</protein>
<proteinExistence type="predicted"/>
<keyword evidence="1" id="KW-0472">Membrane</keyword>
<reference evidence="2" key="1">
    <citation type="submission" date="2022-09" db="EMBL/GenBank/DDBJ databases">
        <title>Novel Mycoplasma species identified in domestic and wild animals.</title>
        <authorList>
            <person name="Volokhov D.V."/>
            <person name="Furtak V.A."/>
            <person name="Zagorodnyaya T.A."/>
        </authorList>
    </citation>
    <scope>NUCLEOTIDE SEQUENCE</scope>
    <source>
        <strain evidence="2">Oakley</strain>
    </source>
</reference>
<keyword evidence="1" id="KW-1133">Transmembrane helix</keyword>
<keyword evidence="3" id="KW-1185">Reference proteome</keyword>
<comment type="caution">
    <text evidence="2">The sequence shown here is derived from an EMBL/GenBank/DDBJ whole genome shotgun (WGS) entry which is preliminary data.</text>
</comment>